<evidence type="ECO:0000256" key="1">
    <source>
        <dbReference type="ARBA" id="ARBA00022723"/>
    </source>
</evidence>
<dbReference type="InterPro" id="IPR043145">
    <property type="entry name" value="Znf_ZZ_sf"/>
</dbReference>
<feature type="compositionally biased region" description="Basic and acidic residues" evidence="4">
    <location>
        <begin position="200"/>
        <end position="212"/>
    </location>
</feature>
<reference evidence="5 6" key="1">
    <citation type="submission" date="2023-01" db="EMBL/GenBank/DDBJ databases">
        <title>Analysis of 21 Apiospora genomes using comparative genomics revels a genus with tremendous synthesis potential of carbohydrate active enzymes and secondary metabolites.</title>
        <authorList>
            <person name="Sorensen T."/>
        </authorList>
    </citation>
    <scope>NUCLEOTIDE SEQUENCE [LARGE SCALE GENOMIC DNA]</scope>
    <source>
        <strain evidence="5 6">CBS 24483</strain>
    </source>
</reference>
<evidence type="ECO:0008006" key="7">
    <source>
        <dbReference type="Google" id="ProtNLM"/>
    </source>
</evidence>
<organism evidence="5 6">
    <name type="scientific">Apiospora aurea</name>
    <dbReference type="NCBI Taxonomy" id="335848"/>
    <lineage>
        <taxon>Eukaryota</taxon>
        <taxon>Fungi</taxon>
        <taxon>Dikarya</taxon>
        <taxon>Ascomycota</taxon>
        <taxon>Pezizomycotina</taxon>
        <taxon>Sordariomycetes</taxon>
        <taxon>Xylariomycetidae</taxon>
        <taxon>Amphisphaeriales</taxon>
        <taxon>Apiosporaceae</taxon>
        <taxon>Apiospora</taxon>
    </lineage>
</organism>
<dbReference type="Gene3D" id="3.30.60.90">
    <property type="match status" value="1"/>
</dbReference>
<dbReference type="EMBL" id="JAQQWE010000002">
    <property type="protein sequence ID" value="KAK7962734.1"/>
    <property type="molecule type" value="Genomic_DNA"/>
</dbReference>
<dbReference type="RefSeq" id="XP_066704845.1">
    <property type="nucleotide sequence ID" value="XM_066839781.1"/>
</dbReference>
<evidence type="ECO:0000256" key="3">
    <source>
        <dbReference type="ARBA" id="ARBA00022833"/>
    </source>
</evidence>
<keyword evidence="1" id="KW-0479">Metal-binding</keyword>
<dbReference type="SUPFAM" id="SSF57850">
    <property type="entry name" value="RING/U-box"/>
    <property type="match status" value="1"/>
</dbReference>
<evidence type="ECO:0000256" key="2">
    <source>
        <dbReference type="ARBA" id="ARBA00022771"/>
    </source>
</evidence>
<protein>
    <recommendedName>
        <fullName evidence="7">ZZ-type domain-containing protein</fullName>
    </recommendedName>
</protein>
<keyword evidence="6" id="KW-1185">Reference proteome</keyword>
<keyword evidence="2" id="KW-0863">Zinc-finger</keyword>
<dbReference type="GeneID" id="92072843"/>
<gene>
    <name evidence="5" type="ORF">PG986_003559</name>
</gene>
<evidence type="ECO:0000313" key="5">
    <source>
        <dbReference type="EMBL" id="KAK7962734.1"/>
    </source>
</evidence>
<accession>A0ABR1QS25</accession>
<name>A0ABR1QS25_9PEZI</name>
<evidence type="ECO:0000256" key="4">
    <source>
        <dbReference type="SAM" id="MobiDB-lite"/>
    </source>
</evidence>
<proteinExistence type="predicted"/>
<feature type="compositionally biased region" description="Polar residues" evidence="4">
    <location>
        <begin position="189"/>
        <end position="199"/>
    </location>
</feature>
<keyword evidence="3" id="KW-0862">Zinc</keyword>
<evidence type="ECO:0000313" key="6">
    <source>
        <dbReference type="Proteomes" id="UP001391051"/>
    </source>
</evidence>
<dbReference type="Proteomes" id="UP001391051">
    <property type="component" value="Unassembled WGS sequence"/>
</dbReference>
<sequence>MGICFQNENRKPAFIPPEILAGLFEQAVSDGLETVVLNACYTAAQSEAISQHVKYVVAMEGLVGDAEAINFTKAFYTALTRAKSVEFAFRQAKNNIPVTGNAGRCKPLLMGLNASQVPVKVSNHEPIALESSAIKLIEANKPEEESLADGGIDEETLESLEKLEVAETQPPNEVRAGRPDSAADVPQRGTGTEPSQPTHDQPKAEDLADAKNPRVEENLQVVRGPGAATVNVPARDILRTLAQDKTFKQLVIIRQREPRSFQSVIQQLAQGNSVVIRKMLLFRADIIGRLLEGNDVESVIREADGPLLDSISQAEASTPRGPRRTPVPQRQQLVPSMRVPFSSAFFDAFFSDPFHGFGSVFRSTPSRVLPPQRPGTQPPRVVNSVTCNRCNEPFSMRGGYHCEICNGGDFDVCVDCVANNMGCLNVAHVLEKWVIKS</sequence>
<feature type="region of interest" description="Disordered" evidence="4">
    <location>
        <begin position="164"/>
        <end position="212"/>
    </location>
</feature>
<comment type="caution">
    <text evidence="5">The sequence shown here is derived from an EMBL/GenBank/DDBJ whole genome shotgun (WGS) entry which is preliminary data.</text>
</comment>